<keyword evidence="3" id="KW-1185">Reference proteome</keyword>
<dbReference type="OrthoDB" id="7505350at2"/>
<name>A0A1S1HHF1_9SPHN</name>
<dbReference type="Proteomes" id="UP000179467">
    <property type="component" value="Unassembled WGS sequence"/>
</dbReference>
<dbReference type="EMBL" id="MIPT01000001">
    <property type="protein sequence ID" value="OHT21497.1"/>
    <property type="molecule type" value="Genomic_DNA"/>
</dbReference>
<organism evidence="2 3">
    <name type="scientific">Edaphosphingomonas haloaromaticamans</name>
    <dbReference type="NCBI Taxonomy" id="653954"/>
    <lineage>
        <taxon>Bacteria</taxon>
        <taxon>Pseudomonadati</taxon>
        <taxon>Pseudomonadota</taxon>
        <taxon>Alphaproteobacteria</taxon>
        <taxon>Sphingomonadales</taxon>
        <taxon>Rhizorhabdaceae</taxon>
        <taxon>Edaphosphingomonas</taxon>
    </lineage>
</organism>
<gene>
    <name evidence="2" type="ORF">BHE75_03505</name>
</gene>
<evidence type="ECO:0008006" key="4">
    <source>
        <dbReference type="Google" id="ProtNLM"/>
    </source>
</evidence>
<dbReference type="RefSeq" id="WP_015458088.1">
    <property type="nucleotide sequence ID" value="NZ_MIPT01000001.1"/>
</dbReference>
<feature type="region of interest" description="Disordered" evidence="1">
    <location>
        <begin position="112"/>
        <end position="144"/>
    </location>
</feature>
<protein>
    <recommendedName>
        <fullName evidence="4">Flagellar FliJ protein</fullName>
    </recommendedName>
</protein>
<proteinExistence type="predicted"/>
<evidence type="ECO:0000313" key="3">
    <source>
        <dbReference type="Proteomes" id="UP000179467"/>
    </source>
</evidence>
<reference evidence="2 3" key="1">
    <citation type="submission" date="2016-09" db="EMBL/GenBank/DDBJ databases">
        <title>Metabolic pathway, cell adaptation mechanisms and a novel monoxygenase revealed through proteogenomic-transcription analysis of a Sphingomonas haloaromaticamans strain degrading the fungicide ortho-phenylphenol.</title>
        <authorList>
            <person name="Perruchon C."/>
            <person name="Papadopoulou E.S."/>
            <person name="Rousidou C."/>
            <person name="Vasileiadis S."/>
            <person name="Tanou G."/>
            <person name="Amoutzias G."/>
            <person name="Molassiotis A."/>
            <person name="Karpouzas D.G."/>
        </authorList>
    </citation>
    <scope>NUCLEOTIDE SEQUENCE [LARGE SCALE GENOMIC DNA]</scope>
    <source>
        <strain evidence="2 3">P3</strain>
    </source>
</reference>
<dbReference type="AlphaFoldDB" id="A0A1S1HHF1"/>
<feature type="compositionally biased region" description="Basic and acidic residues" evidence="1">
    <location>
        <begin position="112"/>
        <end position="128"/>
    </location>
</feature>
<evidence type="ECO:0000313" key="2">
    <source>
        <dbReference type="EMBL" id="OHT21497.1"/>
    </source>
</evidence>
<comment type="caution">
    <text evidence="2">The sequence shown here is derived from an EMBL/GenBank/DDBJ whole genome shotgun (WGS) entry which is preliminary data.</text>
</comment>
<accession>A0A1S1HHF1</accession>
<sequence length="144" mass="16113">MKTPYDGAMRVQQREIDDVRVAISVQVSQLVQIENNRAEVEAAMEREARIAAGDILFSSHAYVERMCAQRARLREDQAVVDAQLGRLRNKAMAAYSSFKAIESAADSFRTEAERARENAEQAQLDDRSATAFALGRGPVRRRSP</sequence>
<evidence type="ECO:0000256" key="1">
    <source>
        <dbReference type="SAM" id="MobiDB-lite"/>
    </source>
</evidence>